<dbReference type="Gene3D" id="1.50.10.20">
    <property type="match status" value="1"/>
</dbReference>
<dbReference type="AlphaFoldDB" id="A0A3N1NIX7"/>
<evidence type="ECO:0000313" key="3">
    <source>
        <dbReference type="Proteomes" id="UP000273643"/>
    </source>
</evidence>
<feature type="chain" id="PRO_5018212237" evidence="1">
    <location>
        <begin position="27"/>
        <end position="541"/>
    </location>
</feature>
<keyword evidence="2" id="KW-0456">Lyase</keyword>
<sequence length="541" mass="61248">MIRMTRTQLLRWLVVLLSVYPLSALADGPSRSEIEATMKDATRFMRDEVSFRGGYLWSYLPDFSRVWGELEAKRTMIWIQPPGTATVGHLYLDALAATGDRYYYEAAQEVANALIWAQHPSGGWNYVADYAGEESLKHWYNTVGKNAWRLEEFQHYYGNATFDDAGTMESAKFLLRLYMIERDPRYRPALERAIQFVLDSQYPIGGWPQRYPLRYEHSKDGQPDYTSFLTFNDDVAQENIEFLLLCYQALGRSDLREPVIRAMNSFLVTRMGPPQPGWAMQYTLELEAAGARTYEPKSLSPGTTAANVYQLIKFYRLTGDTKFLAPIPAALDWLDRVRLPNSEQRDGRTHPTFVEVGTGKALHTHRRGSNVTNGEYYADYSPDAALSHYRSTRHIDVEALWSLYRAVKAMPREEATRGSPLLEPQSADLPRFFTLGNVSVSDLNTRAQEAVDTGDLAADAARVRATLNDQGYWPTPLRFTSNPYIGPAPEAVAAGDFGSRHVGDQWDTSPYRAEEPVMGISTGAFIRNMGVLIRYLEAQSE</sequence>
<dbReference type="Proteomes" id="UP000273643">
    <property type="component" value="Unassembled WGS sequence"/>
</dbReference>
<dbReference type="EMBL" id="RJUK01000001">
    <property type="protein sequence ID" value="ROQ19774.1"/>
    <property type="molecule type" value="Genomic_DNA"/>
</dbReference>
<proteinExistence type="predicted"/>
<keyword evidence="3" id="KW-1185">Reference proteome</keyword>
<gene>
    <name evidence="2" type="ORF">EDC38_0362</name>
</gene>
<organism evidence="2 3">
    <name type="scientific">Marinimicrobium koreense</name>
    <dbReference type="NCBI Taxonomy" id="306545"/>
    <lineage>
        <taxon>Bacteria</taxon>
        <taxon>Pseudomonadati</taxon>
        <taxon>Pseudomonadota</taxon>
        <taxon>Gammaproteobacteria</taxon>
        <taxon>Cellvibrionales</taxon>
        <taxon>Cellvibrionaceae</taxon>
        <taxon>Marinimicrobium</taxon>
    </lineage>
</organism>
<name>A0A3N1NIX7_9GAMM</name>
<dbReference type="InterPro" id="IPR012669">
    <property type="entry name" value="Pectate_lyase"/>
</dbReference>
<comment type="caution">
    <text evidence="2">The sequence shown here is derived from an EMBL/GenBank/DDBJ whole genome shotgun (WGS) entry which is preliminary data.</text>
</comment>
<dbReference type="OrthoDB" id="9804686at2"/>
<reference evidence="2 3" key="1">
    <citation type="submission" date="2018-11" db="EMBL/GenBank/DDBJ databases">
        <title>Genomic Encyclopedia of Type Strains, Phase IV (KMG-IV): sequencing the most valuable type-strain genomes for metagenomic binning, comparative biology and taxonomic classification.</title>
        <authorList>
            <person name="Goeker M."/>
        </authorList>
    </citation>
    <scope>NUCLEOTIDE SEQUENCE [LARGE SCALE GENOMIC DNA]</scope>
    <source>
        <strain evidence="2 3">DSM 16974</strain>
    </source>
</reference>
<keyword evidence="1" id="KW-0732">Signal</keyword>
<protein>
    <submittedName>
        <fullName evidence="2">PelA/Pel-15E family pectate lyase</fullName>
    </submittedName>
</protein>
<dbReference type="SUPFAM" id="SSF81853">
    <property type="entry name" value="Family 10 polysaccharide lyase"/>
    <property type="match status" value="1"/>
</dbReference>
<accession>A0A3N1NIX7</accession>
<evidence type="ECO:0000256" key="1">
    <source>
        <dbReference type="SAM" id="SignalP"/>
    </source>
</evidence>
<feature type="signal peptide" evidence="1">
    <location>
        <begin position="1"/>
        <end position="26"/>
    </location>
</feature>
<evidence type="ECO:0000313" key="2">
    <source>
        <dbReference type="EMBL" id="ROQ19774.1"/>
    </source>
</evidence>
<dbReference type="GO" id="GO:0016829">
    <property type="term" value="F:lyase activity"/>
    <property type="evidence" value="ECO:0007669"/>
    <property type="project" value="UniProtKB-KW"/>
</dbReference>
<dbReference type="Pfam" id="PF09492">
    <property type="entry name" value="Pec_lyase"/>
    <property type="match status" value="1"/>
</dbReference>